<dbReference type="Pfam" id="PF03415">
    <property type="entry name" value="Peptidase_C11"/>
    <property type="match status" value="1"/>
</dbReference>
<proteinExistence type="predicted"/>
<dbReference type="PANTHER" id="PTHR37835:SF1">
    <property type="entry name" value="ALPHA-CLOSTRIPAIN"/>
    <property type="match status" value="1"/>
</dbReference>
<evidence type="ECO:0008006" key="3">
    <source>
        <dbReference type="Google" id="ProtNLM"/>
    </source>
</evidence>
<sequence length="1030" mass="115678">MKAVRGRRNCTFASRIIVLTLILIALMGTWQTVEARTNNYIKTFRDYENLLLRRAVFQQYCANQESLAVLKEKINQLIKNKEYDTYSYLVESDENFRLKAEQIKQDFINNIGYHALGGRFQGVDNLQKYMEKAPNGAFMGDLLKSAYERLSFDAKSADSETSARITPTLNTLQKLLEHCGKLVTRQVPQTMVQKVLEWPFDKFWPWYEGGMKVGVSDQNQIGPAFQSSKLDLNRASLQQIKALPGFSEDMAKEVHGFIAARKGINSYKELMKPLFTSLSREYEPRDAALRTNAIIESLQLITYISDAALEKRKWTMMIFINADNDLEGAGIGDINEMEQVGSTDQVNIVVQIDRHKDTVKNGANHVYDVSNGNWTGARRYFIEKDNDPNSISSQVKGKLGETDAGTPESLKKFVDWSVNNYPAEHYYLIIWNHGGGLDGISWDDESGSHISAEALMDTVQGAAQLAGKKIDIVNFDACLMALVEIAWQIKGHADIMIASEEVEPGYGLPYTDILAYMVKNPSVDPDTLARHVVKVYTKSYVLGGSQAERRAQSVNYSAIRLDRMDSLNEAINGLADALMNNFGDYVKCLHENVGFKLRTYNNGQHDMIDLVQFLVSKCSNTEIRAAGRKVLKSIGYPVNQRNSLKAFEGPITIVAQKGSTVRWGVNGFDTPTNMDLPADTVLNGGFAETTITQVGEDGRYCMTFNSLPEDVHSIYYRILKPDGQRYGKVNVASRTEYFYTEEFPKASPVLAEAHTAGMEFSYGLAINYCNSDSYKKEYEKLEFTKVSKWDEFLRHTGAFRKTSDILVIPDCANDFRDDLHLKFYADLLKGRKYDVYDFRYYGPMSESVIESYANGTVIVFAGYNNDLGTLTDMFRRPDGTTYAEKRDFYSPEYLVRHIERGGNLILNGHDIEKDATLGPLFDSLGVSIAGELKEQDIVVTGVSADWGTAGISEKILNINNEYHPPYPAILTPMENTQILFTYPDGSCAATVRDNGKGKAVFMGFELESFEGSRSMGKTLRGLMKGMTTSN</sequence>
<organism evidence="1 2">
    <name type="scientific">Candidatus Wallbacteria bacterium HGW-Wallbacteria-1</name>
    <dbReference type="NCBI Taxonomy" id="2013854"/>
    <lineage>
        <taxon>Bacteria</taxon>
        <taxon>Candidatus Walliibacteriota</taxon>
    </lineage>
</organism>
<protein>
    <recommendedName>
        <fullName evidence="3">Clostripain</fullName>
    </recommendedName>
</protein>
<evidence type="ECO:0000313" key="2">
    <source>
        <dbReference type="Proteomes" id="UP000233256"/>
    </source>
</evidence>
<dbReference type="InterPro" id="IPR005077">
    <property type="entry name" value="Peptidase_C11"/>
</dbReference>
<dbReference type="Gene3D" id="3.40.50.11970">
    <property type="match status" value="1"/>
</dbReference>
<gene>
    <name evidence="1" type="ORF">CVV64_09425</name>
</gene>
<dbReference type="PANTHER" id="PTHR37835">
    <property type="entry name" value="ALPHA-CLOSTRIPAIN"/>
    <property type="match status" value="1"/>
</dbReference>
<dbReference type="EMBL" id="PGXC01000005">
    <property type="protein sequence ID" value="PKK90568.1"/>
    <property type="molecule type" value="Genomic_DNA"/>
</dbReference>
<dbReference type="AlphaFoldDB" id="A0A2N1PQG0"/>
<dbReference type="Proteomes" id="UP000233256">
    <property type="component" value="Unassembled WGS sequence"/>
</dbReference>
<reference evidence="1 2" key="1">
    <citation type="journal article" date="2017" name="ISME J.">
        <title>Potential for microbial H2 and metal transformations associated with novel bacteria and archaea in deep terrestrial subsurface sediments.</title>
        <authorList>
            <person name="Hernsdorf A.W."/>
            <person name="Amano Y."/>
            <person name="Miyakawa K."/>
            <person name="Ise K."/>
            <person name="Suzuki Y."/>
            <person name="Anantharaman K."/>
            <person name="Probst A."/>
            <person name="Burstein D."/>
            <person name="Thomas B.C."/>
            <person name="Banfield J.F."/>
        </authorList>
    </citation>
    <scope>NUCLEOTIDE SEQUENCE [LARGE SCALE GENOMIC DNA]</scope>
    <source>
        <strain evidence="1">HGW-Wallbacteria-1</strain>
    </source>
</reference>
<comment type="caution">
    <text evidence="1">The sequence shown here is derived from an EMBL/GenBank/DDBJ whole genome shotgun (WGS) entry which is preliminary data.</text>
</comment>
<evidence type="ECO:0000313" key="1">
    <source>
        <dbReference type="EMBL" id="PKK90568.1"/>
    </source>
</evidence>
<accession>A0A2N1PQG0</accession>
<name>A0A2N1PQG0_9BACT</name>